<accession>A0A1J9QF25</accession>
<evidence type="ECO:0000313" key="2">
    <source>
        <dbReference type="EMBL" id="OJD14540.1"/>
    </source>
</evidence>
<feature type="region of interest" description="Disordered" evidence="1">
    <location>
        <begin position="1"/>
        <end position="22"/>
    </location>
</feature>
<dbReference type="OrthoDB" id="4184576at2759"/>
<name>A0A1J9QF25_9EURO</name>
<protein>
    <submittedName>
        <fullName evidence="2">Uncharacterized protein</fullName>
    </submittedName>
</protein>
<keyword evidence="3" id="KW-1185">Reference proteome</keyword>
<evidence type="ECO:0000256" key="1">
    <source>
        <dbReference type="SAM" id="MobiDB-lite"/>
    </source>
</evidence>
<proteinExistence type="predicted"/>
<dbReference type="AlphaFoldDB" id="A0A1J9QF25"/>
<gene>
    <name evidence="2" type="ORF">AJ78_05121</name>
</gene>
<reference evidence="2 3" key="1">
    <citation type="submission" date="2015-07" db="EMBL/GenBank/DDBJ databases">
        <title>Emmonsia species relationships and genome sequence.</title>
        <authorList>
            <consortium name="The Broad Institute Genomics Platform"/>
            <person name="Cuomo C.A."/>
            <person name="Munoz J.F."/>
            <person name="Imamovic A."/>
            <person name="Priest M.E."/>
            <person name="Young S."/>
            <person name="Clay O.K."/>
            <person name="McEwen J.G."/>
        </authorList>
    </citation>
    <scope>NUCLEOTIDE SEQUENCE [LARGE SCALE GENOMIC DNA]</scope>
    <source>
        <strain evidence="2 3">UAMH 9510</strain>
    </source>
</reference>
<sequence length="146" mass="16158">MVDKGVQAPSDPSEADTDTPNNAHPAVFLLLKLPGNSEAYMFGRESPLKTDVAFADPSDTKKGLCSNQVVFAQNNFSAGSEFYIQPTPVLGRHSLQLELAESKPFQTESFEPHLNVKCTDIFTEQNFLITRAEQPLQDIVSWKKTV</sequence>
<dbReference type="Proteomes" id="UP000182235">
    <property type="component" value="Unassembled WGS sequence"/>
</dbReference>
<evidence type="ECO:0000313" key="3">
    <source>
        <dbReference type="Proteomes" id="UP000182235"/>
    </source>
</evidence>
<dbReference type="EMBL" id="LGRN01000213">
    <property type="protein sequence ID" value="OJD14540.1"/>
    <property type="molecule type" value="Genomic_DNA"/>
</dbReference>
<organism evidence="2 3">
    <name type="scientific">Emergomyces pasteurianus Ep9510</name>
    <dbReference type="NCBI Taxonomy" id="1447872"/>
    <lineage>
        <taxon>Eukaryota</taxon>
        <taxon>Fungi</taxon>
        <taxon>Dikarya</taxon>
        <taxon>Ascomycota</taxon>
        <taxon>Pezizomycotina</taxon>
        <taxon>Eurotiomycetes</taxon>
        <taxon>Eurotiomycetidae</taxon>
        <taxon>Onygenales</taxon>
        <taxon>Ajellomycetaceae</taxon>
        <taxon>Emergomyces</taxon>
    </lineage>
</organism>
<comment type="caution">
    <text evidence="2">The sequence shown here is derived from an EMBL/GenBank/DDBJ whole genome shotgun (WGS) entry which is preliminary data.</text>
</comment>
<dbReference type="VEuPathDB" id="FungiDB:AJ78_05121"/>